<dbReference type="GO" id="GO:0140114">
    <property type="term" value="P:cellular detoxification of fluoride"/>
    <property type="evidence" value="ECO:0007669"/>
    <property type="project" value="UniProtKB-UniRule"/>
</dbReference>
<dbReference type="RefSeq" id="WP_113806490.1">
    <property type="nucleotide sequence ID" value="NZ_QOCW01000013.1"/>
</dbReference>
<feature type="transmembrane region" description="Helical" evidence="14">
    <location>
        <begin position="6"/>
        <end position="25"/>
    </location>
</feature>
<feature type="binding site" evidence="14">
    <location>
        <position position="70"/>
    </location>
    <ligand>
        <name>Na(+)</name>
        <dbReference type="ChEBI" id="CHEBI:29101"/>
        <note>structural</note>
    </ligand>
</feature>
<dbReference type="Proteomes" id="UP000253314">
    <property type="component" value="Unassembled WGS sequence"/>
</dbReference>
<sequence>MINVLLVAVGGFFGAITRFTISGWVKAYVPSLFPYGTLFVNICGSFLLGVLIGADVETVWKLLVGVGFMGAFTTFSTFKVEVIALIEKRSWKLVIAYVSVSYIGGIIFAYFGYYFKLIF</sequence>
<evidence type="ECO:0000256" key="1">
    <source>
        <dbReference type="ARBA" id="ARBA00004651"/>
    </source>
</evidence>
<dbReference type="NCBIfam" id="TIGR00494">
    <property type="entry name" value="crcB"/>
    <property type="match status" value="1"/>
</dbReference>
<keyword evidence="9 14" id="KW-0472">Membrane</keyword>
<keyword evidence="5 14" id="KW-0479">Metal-binding</keyword>
<dbReference type="EMBL" id="QOCW01000013">
    <property type="protein sequence ID" value="RBW69059.1"/>
    <property type="molecule type" value="Genomic_DNA"/>
</dbReference>
<evidence type="ECO:0000256" key="9">
    <source>
        <dbReference type="ARBA" id="ARBA00023136"/>
    </source>
</evidence>
<accession>A0A366XWB2</accession>
<evidence type="ECO:0000256" key="10">
    <source>
        <dbReference type="ARBA" id="ARBA00023303"/>
    </source>
</evidence>
<comment type="function">
    <text evidence="13 14">Fluoride-specific ion channel. Important for reducing fluoride concentration in the cell, thus reducing its toxicity.</text>
</comment>
<gene>
    <name evidence="14" type="primary">fluC</name>
    <name evidence="14" type="synonym">crcB</name>
    <name evidence="15" type="ORF">DS031_12920</name>
</gene>
<evidence type="ECO:0000256" key="14">
    <source>
        <dbReference type="HAMAP-Rule" id="MF_00454"/>
    </source>
</evidence>
<dbReference type="PANTHER" id="PTHR28259:SF16">
    <property type="entry name" value="FLUORIDE-SPECIFIC ION CHANNEL FLUC 2"/>
    <property type="match status" value="1"/>
</dbReference>
<reference evidence="15 16" key="1">
    <citation type="submission" date="2018-07" db="EMBL/GenBank/DDBJ databases">
        <title>Lottiidibacillus patelloidae gen. nov., sp. nov., isolated from the intestinal tract of a marine limpet and the reclassification of B. taeanensis BH030017T, B. algicola KMM 3737T and B. hwajinpoensis SW-72T as genus Lottiidibacillus.</title>
        <authorList>
            <person name="Liu R."/>
            <person name="Huang Z."/>
        </authorList>
    </citation>
    <scope>NUCLEOTIDE SEQUENCE [LARGE SCALE GENOMIC DNA]</scope>
    <source>
        <strain evidence="15 16">BH030017</strain>
    </source>
</reference>
<dbReference type="OrthoDB" id="9815830at2"/>
<comment type="activity regulation">
    <text evidence="14">Na(+) is not transported, but it plays an essential structural role and its presence is essential for fluoride channel function.</text>
</comment>
<dbReference type="GO" id="GO:0062054">
    <property type="term" value="F:fluoride channel activity"/>
    <property type="evidence" value="ECO:0007669"/>
    <property type="project" value="UniProtKB-UniRule"/>
</dbReference>
<dbReference type="NCBIfam" id="NF010801">
    <property type="entry name" value="PRK14205.1"/>
    <property type="match status" value="1"/>
</dbReference>
<feature type="transmembrane region" description="Helical" evidence="14">
    <location>
        <begin position="60"/>
        <end position="82"/>
    </location>
</feature>
<dbReference type="GO" id="GO:0046872">
    <property type="term" value="F:metal ion binding"/>
    <property type="evidence" value="ECO:0007669"/>
    <property type="project" value="UniProtKB-KW"/>
</dbReference>
<dbReference type="GO" id="GO:0005886">
    <property type="term" value="C:plasma membrane"/>
    <property type="evidence" value="ECO:0007669"/>
    <property type="project" value="UniProtKB-SubCell"/>
</dbReference>
<keyword evidence="16" id="KW-1185">Reference proteome</keyword>
<dbReference type="Pfam" id="PF02537">
    <property type="entry name" value="CRCB"/>
    <property type="match status" value="1"/>
</dbReference>
<evidence type="ECO:0000256" key="8">
    <source>
        <dbReference type="ARBA" id="ARBA00023065"/>
    </source>
</evidence>
<protein>
    <recommendedName>
        <fullName evidence="14">Fluoride-specific ion channel FluC</fullName>
    </recommendedName>
</protein>
<dbReference type="HAMAP" id="MF_00454">
    <property type="entry name" value="FluC"/>
    <property type="match status" value="1"/>
</dbReference>
<evidence type="ECO:0000256" key="2">
    <source>
        <dbReference type="ARBA" id="ARBA00022448"/>
    </source>
</evidence>
<evidence type="ECO:0000256" key="3">
    <source>
        <dbReference type="ARBA" id="ARBA00022475"/>
    </source>
</evidence>
<name>A0A366XWB2_9BACI</name>
<evidence type="ECO:0000256" key="4">
    <source>
        <dbReference type="ARBA" id="ARBA00022692"/>
    </source>
</evidence>
<feature type="transmembrane region" description="Helical" evidence="14">
    <location>
        <begin position="32"/>
        <end position="54"/>
    </location>
</feature>
<comment type="similarity">
    <text evidence="11 14">Belongs to the fluoride channel Fluc/FEX (TC 1.A.43) family.</text>
</comment>
<evidence type="ECO:0000256" key="11">
    <source>
        <dbReference type="ARBA" id="ARBA00035120"/>
    </source>
</evidence>
<evidence type="ECO:0000313" key="16">
    <source>
        <dbReference type="Proteomes" id="UP000253314"/>
    </source>
</evidence>
<evidence type="ECO:0000256" key="13">
    <source>
        <dbReference type="ARBA" id="ARBA00049940"/>
    </source>
</evidence>
<keyword evidence="7 14" id="KW-0915">Sodium</keyword>
<evidence type="ECO:0000256" key="6">
    <source>
        <dbReference type="ARBA" id="ARBA00022989"/>
    </source>
</evidence>
<comment type="caution">
    <text evidence="15">The sequence shown here is derived from an EMBL/GenBank/DDBJ whole genome shotgun (WGS) entry which is preliminary data.</text>
</comment>
<keyword evidence="3 14" id="KW-1003">Cell membrane</keyword>
<organism evidence="15 16">
    <name type="scientific">Bacillus taeanensis</name>
    <dbReference type="NCBI Taxonomy" id="273032"/>
    <lineage>
        <taxon>Bacteria</taxon>
        <taxon>Bacillati</taxon>
        <taxon>Bacillota</taxon>
        <taxon>Bacilli</taxon>
        <taxon>Bacillales</taxon>
        <taxon>Bacillaceae</taxon>
        <taxon>Bacillus</taxon>
    </lineage>
</organism>
<keyword evidence="2 14" id="KW-0813">Transport</keyword>
<keyword evidence="4 14" id="KW-0812">Transmembrane</keyword>
<comment type="subcellular location">
    <subcellularLocation>
        <location evidence="1 14">Cell membrane</location>
        <topology evidence="1 14">Multi-pass membrane protein</topology>
    </subcellularLocation>
</comment>
<comment type="catalytic activity">
    <reaction evidence="12">
        <text>fluoride(in) = fluoride(out)</text>
        <dbReference type="Rhea" id="RHEA:76159"/>
        <dbReference type="ChEBI" id="CHEBI:17051"/>
    </reaction>
    <physiologicalReaction direction="left-to-right" evidence="12">
        <dbReference type="Rhea" id="RHEA:76160"/>
    </physiologicalReaction>
</comment>
<dbReference type="InterPro" id="IPR003691">
    <property type="entry name" value="FluC"/>
</dbReference>
<evidence type="ECO:0000256" key="12">
    <source>
        <dbReference type="ARBA" id="ARBA00035585"/>
    </source>
</evidence>
<evidence type="ECO:0000256" key="5">
    <source>
        <dbReference type="ARBA" id="ARBA00022723"/>
    </source>
</evidence>
<keyword evidence="6 14" id="KW-1133">Transmembrane helix</keyword>
<keyword evidence="8 14" id="KW-0406">Ion transport</keyword>
<feature type="transmembrane region" description="Helical" evidence="14">
    <location>
        <begin position="94"/>
        <end position="115"/>
    </location>
</feature>
<proteinExistence type="inferred from homology"/>
<feature type="binding site" evidence="14">
    <location>
        <position position="73"/>
    </location>
    <ligand>
        <name>Na(+)</name>
        <dbReference type="ChEBI" id="CHEBI:29101"/>
        <note>structural</note>
    </ligand>
</feature>
<evidence type="ECO:0000256" key="7">
    <source>
        <dbReference type="ARBA" id="ARBA00023053"/>
    </source>
</evidence>
<keyword evidence="10 14" id="KW-0407">Ion channel</keyword>
<evidence type="ECO:0000313" key="15">
    <source>
        <dbReference type="EMBL" id="RBW69059.1"/>
    </source>
</evidence>
<dbReference type="PANTHER" id="PTHR28259">
    <property type="entry name" value="FLUORIDE EXPORT PROTEIN 1-RELATED"/>
    <property type="match status" value="1"/>
</dbReference>
<dbReference type="AlphaFoldDB" id="A0A366XWB2"/>